<dbReference type="AlphaFoldDB" id="A0A1I8PYE3"/>
<dbReference type="Pfam" id="PF15868">
    <property type="entry name" value="MBF2"/>
    <property type="match status" value="1"/>
</dbReference>
<evidence type="ECO:0008006" key="4">
    <source>
        <dbReference type="Google" id="ProtNLM"/>
    </source>
</evidence>
<organism evidence="2 3">
    <name type="scientific">Stomoxys calcitrans</name>
    <name type="common">Stable fly</name>
    <name type="synonym">Conops calcitrans</name>
    <dbReference type="NCBI Taxonomy" id="35570"/>
    <lineage>
        <taxon>Eukaryota</taxon>
        <taxon>Metazoa</taxon>
        <taxon>Ecdysozoa</taxon>
        <taxon>Arthropoda</taxon>
        <taxon>Hexapoda</taxon>
        <taxon>Insecta</taxon>
        <taxon>Pterygota</taxon>
        <taxon>Neoptera</taxon>
        <taxon>Endopterygota</taxon>
        <taxon>Diptera</taxon>
        <taxon>Brachycera</taxon>
        <taxon>Muscomorpha</taxon>
        <taxon>Muscoidea</taxon>
        <taxon>Muscidae</taxon>
        <taxon>Stomoxys</taxon>
    </lineage>
</organism>
<protein>
    <recommendedName>
        <fullName evidence="4">Salivary secreted peptide</fullName>
    </recommendedName>
</protein>
<accession>A0A1I8PYE3</accession>
<evidence type="ECO:0000313" key="3">
    <source>
        <dbReference type="Proteomes" id="UP000095300"/>
    </source>
</evidence>
<dbReference type="EnsemblMetazoa" id="SCAU012208-RA">
    <property type="protein sequence ID" value="SCAU012208-PA"/>
    <property type="gene ID" value="SCAU012208"/>
</dbReference>
<dbReference type="InterPro" id="IPR031734">
    <property type="entry name" value="MBF2"/>
</dbReference>
<feature type="chain" id="PRO_5009327411" description="Salivary secreted peptide" evidence="1">
    <location>
        <begin position="23"/>
        <end position="121"/>
    </location>
</feature>
<dbReference type="VEuPathDB" id="VectorBase:SCAU012208"/>
<name>A0A1I8PYE3_STOCA</name>
<feature type="signal peptide" evidence="1">
    <location>
        <begin position="1"/>
        <end position="22"/>
    </location>
</feature>
<dbReference type="Proteomes" id="UP000095300">
    <property type="component" value="Unassembled WGS sequence"/>
</dbReference>
<gene>
    <name evidence="2" type="primary">106089095</name>
</gene>
<proteinExistence type="predicted"/>
<keyword evidence="1" id="KW-0732">Signal</keyword>
<dbReference type="PANTHER" id="PTHR37685">
    <property type="entry name" value="GEO11136P1-RELATED"/>
    <property type="match status" value="1"/>
</dbReference>
<evidence type="ECO:0000313" key="2">
    <source>
        <dbReference type="EnsemblMetazoa" id="SCAU012208-PA"/>
    </source>
</evidence>
<sequence>MAKFTSFIFVILAASFVSLCLANGNDYQWGSIGAADTLMAKELVHRTGFLGTVTTEDYVYQQAGVAAPLMIHYIKINDKKKFKGATATITSGGVGFTEVTIRFTSLRGSGIKSQVEIYGSV</sequence>
<reference evidence="2" key="1">
    <citation type="submission" date="2020-05" db="UniProtKB">
        <authorList>
            <consortium name="EnsemblMetazoa"/>
        </authorList>
    </citation>
    <scope>IDENTIFICATION</scope>
    <source>
        <strain evidence="2">USDA</strain>
    </source>
</reference>
<evidence type="ECO:0000256" key="1">
    <source>
        <dbReference type="SAM" id="SignalP"/>
    </source>
</evidence>
<dbReference type="PANTHER" id="PTHR37685:SF1">
    <property type="entry name" value="GEO11136P1-RELATED"/>
    <property type="match status" value="1"/>
</dbReference>
<keyword evidence="3" id="KW-1185">Reference proteome</keyword>